<proteinExistence type="predicted"/>
<protein>
    <submittedName>
        <fullName evidence="1">Uncharacterized protein</fullName>
    </submittedName>
</protein>
<accession>A0AAW1CXH7</accession>
<keyword evidence="2" id="KW-1185">Reference proteome</keyword>
<evidence type="ECO:0000313" key="1">
    <source>
        <dbReference type="EMBL" id="KAK9503156.1"/>
    </source>
</evidence>
<dbReference type="EMBL" id="JAPXFL010000008">
    <property type="protein sequence ID" value="KAK9503156.1"/>
    <property type="molecule type" value="Genomic_DNA"/>
</dbReference>
<dbReference type="AlphaFoldDB" id="A0AAW1CXH7"/>
<dbReference type="Proteomes" id="UP001461498">
    <property type="component" value="Unassembled WGS sequence"/>
</dbReference>
<evidence type="ECO:0000313" key="2">
    <source>
        <dbReference type="Proteomes" id="UP001461498"/>
    </source>
</evidence>
<gene>
    <name evidence="1" type="ORF">O3M35_011784</name>
</gene>
<name>A0AAW1CXH7_9HEMI</name>
<comment type="caution">
    <text evidence="1">The sequence shown here is derived from an EMBL/GenBank/DDBJ whole genome shotgun (WGS) entry which is preliminary data.</text>
</comment>
<organism evidence="1 2">
    <name type="scientific">Rhynocoris fuscipes</name>
    <dbReference type="NCBI Taxonomy" id="488301"/>
    <lineage>
        <taxon>Eukaryota</taxon>
        <taxon>Metazoa</taxon>
        <taxon>Ecdysozoa</taxon>
        <taxon>Arthropoda</taxon>
        <taxon>Hexapoda</taxon>
        <taxon>Insecta</taxon>
        <taxon>Pterygota</taxon>
        <taxon>Neoptera</taxon>
        <taxon>Paraneoptera</taxon>
        <taxon>Hemiptera</taxon>
        <taxon>Heteroptera</taxon>
        <taxon>Panheteroptera</taxon>
        <taxon>Cimicomorpha</taxon>
        <taxon>Reduviidae</taxon>
        <taxon>Harpactorinae</taxon>
        <taxon>Harpactorini</taxon>
        <taxon>Rhynocoris</taxon>
    </lineage>
</organism>
<sequence>MDISNVTLGKYFTNTFEALLRNYLKFSGVLGYYFVPKFFIYYMTLCCACDCYVQTQIALKFTIEELQH</sequence>
<reference evidence="1 2" key="1">
    <citation type="submission" date="2022-12" db="EMBL/GenBank/DDBJ databases">
        <title>Chromosome-level genome assembly of true bugs.</title>
        <authorList>
            <person name="Ma L."/>
            <person name="Li H."/>
        </authorList>
    </citation>
    <scope>NUCLEOTIDE SEQUENCE [LARGE SCALE GENOMIC DNA]</scope>
    <source>
        <strain evidence="1">Lab_2022b</strain>
    </source>
</reference>